<sequence length="253" mass="27499">MPETTRTAFIAVVDIEASSARTDFVKRMLRRSLKDILLAALGDSGIDPGKQLIDIIDRGDGAAVLLEATTTRDQLTARFALTLREQLRLHALGASAAHTIRLRLALNIGEISRDQPGQGFDGWSGDPIDEACRIVDLPLLRALLTEVPEAYLVLGIPDDWYHKLEKSGRSDLHSFRSAPFQAKERSGTVHVQLPGLETPSLPMDSALPDPPLPTPAEPEADHPPTHVSVGRDYIARDKNTTIHSSGANATFHG</sequence>
<dbReference type="AlphaFoldDB" id="A0A9X1NDE1"/>
<evidence type="ECO:0000313" key="3">
    <source>
        <dbReference type="Proteomes" id="UP001138997"/>
    </source>
</evidence>
<gene>
    <name evidence="2" type="ORF">LR394_14150</name>
</gene>
<proteinExistence type="predicted"/>
<reference evidence="2" key="1">
    <citation type="submission" date="2021-11" db="EMBL/GenBank/DDBJ databases">
        <title>Streptomyces corallinus and Kineosporia corallina sp. nov., two new coral-derived marine actinobacteria.</title>
        <authorList>
            <person name="Buangrab K."/>
            <person name="Sutthacheep M."/>
            <person name="Yeemin T."/>
            <person name="Harunari E."/>
            <person name="Igarashi Y."/>
            <person name="Sripreechasak P."/>
            <person name="Kanchanasin P."/>
            <person name="Tanasupawat S."/>
            <person name="Phongsopitanun W."/>
        </authorList>
    </citation>
    <scope>NUCLEOTIDE SEQUENCE</scope>
    <source>
        <strain evidence="2">JCM 31032</strain>
    </source>
</reference>
<keyword evidence="3" id="KW-1185">Reference proteome</keyword>
<comment type="caution">
    <text evidence="2">The sequence shown here is derived from an EMBL/GenBank/DDBJ whole genome shotgun (WGS) entry which is preliminary data.</text>
</comment>
<evidence type="ECO:0000313" key="2">
    <source>
        <dbReference type="EMBL" id="MCD5312050.1"/>
    </source>
</evidence>
<dbReference type="RefSeq" id="WP_231441874.1">
    <property type="nucleotide sequence ID" value="NZ_JAJOMB010000006.1"/>
</dbReference>
<organism evidence="2 3">
    <name type="scientific">Kineosporia babensis</name>
    <dbReference type="NCBI Taxonomy" id="499548"/>
    <lineage>
        <taxon>Bacteria</taxon>
        <taxon>Bacillati</taxon>
        <taxon>Actinomycetota</taxon>
        <taxon>Actinomycetes</taxon>
        <taxon>Kineosporiales</taxon>
        <taxon>Kineosporiaceae</taxon>
        <taxon>Kineosporia</taxon>
    </lineage>
</organism>
<feature type="region of interest" description="Disordered" evidence="1">
    <location>
        <begin position="194"/>
        <end position="228"/>
    </location>
</feature>
<dbReference type="EMBL" id="JAJOMB010000006">
    <property type="protein sequence ID" value="MCD5312050.1"/>
    <property type="molecule type" value="Genomic_DNA"/>
</dbReference>
<accession>A0A9X1NDE1</accession>
<protein>
    <submittedName>
        <fullName evidence="2">Uncharacterized protein</fullName>
    </submittedName>
</protein>
<evidence type="ECO:0000256" key="1">
    <source>
        <dbReference type="SAM" id="MobiDB-lite"/>
    </source>
</evidence>
<name>A0A9X1NDE1_9ACTN</name>
<dbReference type="Proteomes" id="UP001138997">
    <property type="component" value="Unassembled WGS sequence"/>
</dbReference>